<sequence>MVIQLLSFVTPHQPGSVQATAMTIEDAAVLAKLFSHLRTEDQISSFLWAFQDLRQPRCNSVIQKEVGIVWYMTMPEGEHQQMRDKTMRAKRDAGLGILQASDESEESPEWKEIKEVFAYDAEDEADNWWVEWGMLRERSRGVDVSLGIPIQVERTILN</sequence>
<evidence type="ECO:0000313" key="1">
    <source>
        <dbReference type="EMBL" id="KAG5643091.1"/>
    </source>
</evidence>
<comment type="caution">
    <text evidence="1">The sequence shown here is derived from an EMBL/GenBank/DDBJ whole genome shotgun (WGS) entry which is preliminary data.</text>
</comment>
<protein>
    <submittedName>
        <fullName evidence="1">Uncharacterized protein</fullName>
    </submittedName>
</protein>
<accession>A0A9P7K961</accession>
<gene>
    <name evidence="1" type="ORF">DXG03_001587</name>
</gene>
<evidence type="ECO:0000313" key="2">
    <source>
        <dbReference type="Proteomes" id="UP000775547"/>
    </source>
</evidence>
<dbReference type="AlphaFoldDB" id="A0A9P7K961"/>
<dbReference type="EMBL" id="JABCKV010000135">
    <property type="protein sequence ID" value="KAG5643091.1"/>
    <property type="molecule type" value="Genomic_DNA"/>
</dbReference>
<reference evidence="1" key="1">
    <citation type="submission" date="2020-07" db="EMBL/GenBank/DDBJ databases">
        <authorList>
            <person name="Nieuwenhuis M."/>
            <person name="Van De Peppel L.J.J."/>
        </authorList>
    </citation>
    <scope>NUCLEOTIDE SEQUENCE</scope>
    <source>
        <strain evidence="1">AP01</strain>
        <tissue evidence="1">Mycelium</tissue>
    </source>
</reference>
<keyword evidence="2" id="KW-1185">Reference proteome</keyword>
<reference evidence="1" key="2">
    <citation type="submission" date="2021-10" db="EMBL/GenBank/DDBJ databases">
        <title>Phylogenomics reveals ancestral predisposition of the termite-cultivated fungus Termitomyces towards a domesticated lifestyle.</title>
        <authorList>
            <person name="Auxier B."/>
            <person name="Grum-Grzhimaylo A."/>
            <person name="Cardenas M.E."/>
            <person name="Lodge J.D."/>
            <person name="Laessoe T."/>
            <person name="Pedersen O."/>
            <person name="Smith M.E."/>
            <person name="Kuyper T.W."/>
            <person name="Franco-Molano E.A."/>
            <person name="Baroni T.J."/>
            <person name="Aanen D.K."/>
        </authorList>
    </citation>
    <scope>NUCLEOTIDE SEQUENCE</scope>
    <source>
        <strain evidence="1">AP01</strain>
        <tissue evidence="1">Mycelium</tissue>
    </source>
</reference>
<dbReference type="Proteomes" id="UP000775547">
    <property type="component" value="Unassembled WGS sequence"/>
</dbReference>
<dbReference type="Gene3D" id="3.50.50.60">
    <property type="entry name" value="FAD/NAD(P)-binding domain"/>
    <property type="match status" value="1"/>
</dbReference>
<dbReference type="InterPro" id="IPR036188">
    <property type="entry name" value="FAD/NAD-bd_sf"/>
</dbReference>
<dbReference type="OrthoDB" id="420606at2759"/>
<name>A0A9P7K961_9AGAR</name>
<organism evidence="1 2">
    <name type="scientific">Asterophora parasitica</name>
    <dbReference type="NCBI Taxonomy" id="117018"/>
    <lineage>
        <taxon>Eukaryota</taxon>
        <taxon>Fungi</taxon>
        <taxon>Dikarya</taxon>
        <taxon>Basidiomycota</taxon>
        <taxon>Agaricomycotina</taxon>
        <taxon>Agaricomycetes</taxon>
        <taxon>Agaricomycetidae</taxon>
        <taxon>Agaricales</taxon>
        <taxon>Tricholomatineae</taxon>
        <taxon>Lyophyllaceae</taxon>
        <taxon>Asterophora</taxon>
    </lineage>
</organism>
<proteinExistence type="predicted"/>